<protein>
    <submittedName>
        <fullName evidence="2">Uncharacterized protein</fullName>
    </submittedName>
</protein>
<feature type="chain" id="PRO_5009327081" evidence="1">
    <location>
        <begin position="26"/>
        <end position="397"/>
    </location>
</feature>
<dbReference type="Gene3D" id="3.20.20.370">
    <property type="entry name" value="Glycoside hydrolase/deacetylase"/>
    <property type="match status" value="1"/>
</dbReference>
<keyword evidence="3" id="KW-1185">Reference proteome</keyword>
<dbReference type="OrthoDB" id="504708at2759"/>
<sequence>MFKFNVEMHTLKLLLFLVIVQCIQAAWRSPHDLELKEAAMCTREKCQAPNCRCSAMSLPKPEFKGHEKEIPQFITVTFDDAVTALNYEMYQELFANLLNPDHCEAHGCFYVCHEYTDYSKVNALYNEGHEIALHSITHGAGTDYWRNADVDLLMREFGQQIDMLERFAKIDRRHIRGMRLPFLQISGNNSFIAAKRLGLLYDSSWPTQQYRNPAMWPYTLDYLSMQDCQIRPCPTASFPGLWENPMVSWIDNEGYSCSMLDGCIYLPPDNVESLFEWMKDNFRRHYEGNRAPFGMYLHSAWFGRSPNFFKAFRKFLEYANSLPNVYITTPSAVIQYMKHPNLDKPFKGCFKKPHTTCNPVTCGLAKQPSGEMRYMTVCDSCPETYPWLDNPLGEVLK</sequence>
<dbReference type="GO" id="GO:0016787">
    <property type="term" value="F:hydrolase activity"/>
    <property type="evidence" value="ECO:0007669"/>
    <property type="project" value="UniProtKB-ARBA"/>
</dbReference>
<dbReference type="CDD" id="cd10975">
    <property type="entry name" value="CE4_CDA_like_2"/>
    <property type="match status" value="1"/>
</dbReference>
<proteinExistence type="predicted"/>
<gene>
    <name evidence="2" type="primary">106086971</name>
</gene>
<dbReference type="GO" id="GO:0005975">
    <property type="term" value="P:carbohydrate metabolic process"/>
    <property type="evidence" value="ECO:0007669"/>
    <property type="project" value="InterPro"/>
</dbReference>
<organism evidence="2 3">
    <name type="scientific">Stomoxys calcitrans</name>
    <name type="common">Stable fly</name>
    <name type="synonym">Conops calcitrans</name>
    <dbReference type="NCBI Taxonomy" id="35570"/>
    <lineage>
        <taxon>Eukaryota</taxon>
        <taxon>Metazoa</taxon>
        <taxon>Ecdysozoa</taxon>
        <taxon>Arthropoda</taxon>
        <taxon>Hexapoda</taxon>
        <taxon>Insecta</taxon>
        <taxon>Pterygota</taxon>
        <taxon>Neoptera</taxon>
        <taxon>Endopterygota</taxon>
        <taxon>Diptera</taxon>
        <taxon>Brachycera</taxon>
        <taxon>Muscomorpha</taxon>
        <taxon>Muscoidea</taxon>
        <taxon>Muscidae</taxon>
        <taxon>Stomoxys</taxon>
    </lineage>
</organism>
<keyword evidence="1" id="KW-0732">Signal</keyword>
<evidence type="ECO:0000256" key="1">
    <source>
        <dbReference type="SAM" id="SignalP"/>
    </source>
</evidence>
<evidence type="ECO:0000313" key="3">
    <source>
        <dbReference type="Proteomes" id="UP000095300"/>
    </source>
</evidence>
<dbReference type="STRING" id="35570.A0A1I8PRQ5"/>
<dbReference type="EnsemblMetazoa" id="SCAU010463-RA">
    <property type="protein sequence ID" value="SCAU010463-PA"/>
    <property type="gene ID" value="SCAU010463"/>
</dbReference>
<evidence type="ECO:0000313" key="2">
    <source>
        <dbReference type="EnsemblMetazoa" id="SCAU010463-PA"/>
    </source>
</evidence>
<accession>A0A1I8PRQ5</accession>
<feature type="signal peptide" evidence="1">
    <location>
        <begin position="1"/>
        <end position="25"/>
    </location>
</feature>
<dbReference type="Proteomes" id="UP000095300">
    <property type="component" value="Unassembled WGS sequence"/>
</dbReference>
<dbReference type="KEGG" id="scac:106086971"/>
<dbReference type="InterPro" id="IPR011330">
    <property type="entry name" value="Glyco_hydro/deAcase_b/a-brl"/>
</dbReference>
<dbReference type="InterPro" id="IPR052740">
    <property type="entry name" value="CE4"/>
</dbReference>
<dbReference type="SUPFAM" id="SSF88713">
    <property type="entry name" value="Glycoside hydrolase/deacetylase"/>
    <property type="match status" value="1"/>
</dbReference>
<dbReference type="PANTHER" id="PTHR45985:SF8">
    <property type="entry name" value="CHITIN DEACETYLASE-LIKE 9, ISOFORM A"/>
    <property type="match status" value="1"/>
</dbReference>
<name>A0A1I8PRQ5_STOCA</name>
<dbReference type="PANTHER" id="PTHR45985">
    <property type="match status" value="1"/>
</dbReference>
<dbReference type="VEuPathDB" id="VectorBase:SCAU010463"/>
<reference evidence="2" key="1">
    <citation type="submission" date="2020-05" db="UniProtKB">
        <authorList>
            <consortium name="EnsemblMetazoa"/>
        </authorList>
    </citation>
    <scope>IDENTIFICATION</scope>
    <source>
        <strain evidence="2">USDA</strain>
    </source>
</reference>
<dbReference type="AlphaFoldDB" id="A0A1I8PRQ5"/>